<dbReference type="SMART" id="SM00855">
    <property type="entry name" value="PGAM"/>
    <property type="match status" value="1"/>
</dbReference>
<sequence>MADARRKLLLIRHAKSAHPDGLDDFERPLAHRGERDAPAVGRWLRENAHAVETVRCSPATRTRQTWDLIAPEVPAEPVVSFDERIYAATARGLLTVVREMPVNAMTVALVGHNPGLEDLVHLLTGEHVELKTAAVAMLCSEREWADADESWAAAATFAKPRG</sequence>
<evidence type="ECO:0000313" key="2">
    <source>
        <dbReference type="Proteomes" id="UP001596504"/>
    </source>
</evidence>
<dbReference type="RefSeq" id="WP_380670565.1">
    <property type="nucleotide sequence ID" value="NZ_JBHTCJ010000010.1"/>
</dbReference>
<evidence type="ECO:0000313" key="1">
    <source>
        <dbReference type="EMBL" id="MFC7343557.1"/>
    </source>
</evidence>
<protein>
    <submittedName>
        <fullName evidence="1">SixA phosphatase family protein</fullName>
    </submittedName>
</protein>
<dbReference type="Proteomes" id="UP001596504">
    <property type="component" value="Unassembled WGS sequence"/>
</dbReference>
<name>A0ABW2LMR7_9PSEU</name>
<gene>
    <name evidence="1" type="ORF">ACFQRI_19310</name>
</gene>
<comment type="caution">
    <text evidence="1">The sequence shown here is derived from an EMBL/GenBank/DDBJ whole genome shotgun (WGS) entry which is preliminary data.</text>
</comment>
<dbReference type="Gene3D" id="3.40.50.1240">
    <property type="entry name" value="Phosphoglycerate mutase-like"/>
    <property type="match status" value="1"/>
</dbReference>
<dbReference type="EMBL" id="JBHTCJ010000010">
    <property type="protein sequence ID" value="MFC7343557.1"/>
    <property type="molecule type" value="Genomic_DNA"/>
</dbReference>
<dbReference type="InterPro" id="IPR013078">
    <property type="entry name" value="His_Pase_superF_clade-1"/>
</dbReference>
<dbReference type="Pfam" id="PF00300">
    <property type="entry name" value="His_Phos_1"/>
    <property type="match status" value="1"/>
</dbReference>
<dbReference type="PANTHER" id="PTHR47623:SF1">
    <property type="entry name" value="OS09G0287300 PROTEIN"/>
    <property type="match status" value="1"/>
</dbReference>
<dbReference type="SUPFAM" id="SSF53254">
    <property type="entry name" value="Phosphoglycerate mutase-like"/>
    <property type="match status" value="1"/>
</dbReference>
<dbReference type="CDD" id="cd07067">
    <property type="entry name" value="HP_PGM_like"/>
    <property type="match status" value="1"/>
</dbReference>
<dbReference type="InterPro" id="IPR029033">
    <property type="entry name" value="His_PPase_superfam"/>
</dbReference>
<dbReference type="PANTHER" id="PTHR47623">
    <property type="entry name" value="OS09G0287300 PROTEIN"/>
    <property type="match status" value="1"/>
</dbReference>
<keyword evidence="2" id="KW-1185">Reference proteome</keyword>
<accession>A0ABW2LMR7</accession>
<proteinExistence type="predicted"/>
<organism evidence="1 2">
    <name type="scientific">Saccharopolyspora griseoalba</name>
    <dbReference type="NCBI Taxonomy" id="1431848"/>
    <lineage>
        <taxon>Bacteria</taxon>
        <taxon>Bacillati</taxon>
        <taxon>Actinomycetota</taxon>
        <taxon>Actinomycetes</taxon>
        <taxon>Pseudonocardiales</taxon>
        <taxon>Pseudonocardiaceae</taxon>
        <taxon>Saccharopolyspora</taxon>
    </lineage>
</organism>
<reference evidence="2" key="1">
    <citation type="journal article" date="2019" name="Int. J. Syst. Evol. Microbiol.">
        <title>The Global Catalogue of Microorganisms (GCM) 10K type strain sequencing project: providing services to taxonomists for standard genome sequencing and annotation.</title>
        <authorList>
            <consortium name="The Broad Institute Genomics Platform"/>
            <consortium name="The Broad Institute Genome Sequencing Center for Infectious Disease"/>
            <person name="Wu L."/>
            <person name="Ma J."/>
        </authorList>
    </citation>
    <scope>NUCLEOTIDE SEQUENCE [LARGE SCALE GENOMIC DNA]</scope>
    <source>
        <strain evidence="2">WLHS5</strain>
    </source>
</reference>